<dbReference type="PROSITE" id="PS50112">
    <property type="entry name" value="PAS"/>
    <property type="match status" value="2"/>
</dbReference>
<comment type="caution">
    <text evidence="11">The sequence shown here is derived from an EMBL/GenBank/DDBJ whole genome shotgun (WGS) entry which is preliminary data.</text>
</comment>
<feature type="transmembrane region" description="Helical" evidence="7">
    <location>
        <begin position="156"/>
        <end position="175"/>
    </location>
</feature>
<feature type="coiled-coil region" evidence="6">
    <location>
        <begin position="284"/>
        <end position="311"/>
    </location>
</feature>
<dbReference type="Pfam" id="PF08447">
    <property type="entry name" value="PAS_3"/>
    <property type="match status" value="1"/>
</dbReference>
<dbReference type="PANTHER" id="PTHR44757">
    <property type="entry name" value="DIGUANYLATE CYCLASE DGCP"/>
    <property type="match status" value="1"/>
</dbReference>
<dbReference type="PROSITE" id="PS50113">
    <property type="entry name" value="PAC"/>
    <property type="match status" value="2"/>
</dbReference>
<keyword evidence="5 7" id="KW-0472">Membrane</keyword>
<gene>
    <name evidence="11" type="ORF">ISS99_09020</name>
</gene>
<dbReference type="InterPro" id="IPR043128">
    <property type="entry name" value="Rev_trsase/Diguanyl_cyclase"/>
</dbReference>
<feature type="domain" description="PAC" evidence="9">
    <location>
        <begin position="373"/>
        <end position="426"/>
    </location>
</feature>
<evidence type="ECO:0000256" key="7">
    <source>
        <dbReference type="SAM" id="Phobius"/>
    </source>
</evidence>
<dbReference type="InterPro" id="IPR000160">
    <property type="entry name" value="GGDEF_dom"/>
</dbReference>
<dbReference type="Gene3D" id="3.30.70.270">
    <property type="match status" value="1"/>
</dbReference>
<dbReference type="InterPro" id="IPR000700">
    <property type="entry name" value="PAS-assoc_C"/>
</dbReference>
<sequence length="734" mass="81695">MFFRHYPERVWQCIALFALTGGLALYSIMLARATHSPTSLWLVNGAMVGPLVRKPLSQARPLLISGFLGFLAAKQLLGDPFVASVLLGLCNMLEALLVSVAIRSRFPKINSHTRFMNVARVGLISALVACGACTFGVASAQHFWPTLAFWETFNSLFRSHFLGMVIAGSTSLIVVTKGWQLSEPFGRPWRLMRDLSLLALTTAAVFCMSRFPLLFMVYPPLLLLVFRHRFAGLVIGMAIVALITTAATMLDIGPFNLVHDATPQLRIVMAQVFIGVSCLVALPVALALAEHERLQARVRESELRYRMLADNSGDLVMRIRPNGDRQYVSPSIRELLGWEVSEFTKPRQDLIHPDDRERIADVVATLRAEGGTVTATYRLQHKEGHYVWIEAFARLVASPDNDGTTEIIYTGRDVTQRVLVEQALQESQAQLRTIADNVPAVIARVDMSERYTYVNRFVEQVSGETPAQMIGKTMREVRGELLYERLKTYLKRAYAGESVMFEYEATYRGRLLQFQAHYVPDRDAEGRMRGLYALTTEITHIKNVERELLRLAHQDSLTGLSNRRYFNERISSVLRQCVQFGKPVLLALVDIDNFKSINDSHGHATGDMVLSQVGQSLQRLVREGEVVARIGGDEFVVLSDNLANEGSADAFVHSLWERLHVAVAVGTGNVDVCMSIGAVWCKGAVSDDVLMKLADEALYVAKAAGRDTYRLLIRSLQDSESGAQAASRPGHLQI</sequence>
<dbReference type="InterPro" id="IPR035965">
    <property type="entry name" value="PAS-like_dom_sf"/>
</dbReference>
<feature type="transmembrane region" description="Helical" evidence="7">
    <location>
        <begin position="265"/>
        <end position="289"/>
    </location>
</feature>
<dbReference type="SMART" id="SM00086">
    <property type="entry name" value="PAC"/>
    <property type="match status" value="1"/>
</dbReference>
<evidence type="ECO:0000256" key="6">
    <source>
        <dbReference type="SAM" id="Coils"/>
    </source>
</evidence>
<accession>A0ABS2KFC9</accession>
<dbReference type="Pfam" id="PF00990">
    <property type="entry name" value="GGDEF"/>
    <property type="match status" value="1"/>
</dbReference>
<comment type="subcellular location">
    <subcellularLocation>
        <location evidence="1">Cell membrane</location>
        <topology evidence="1">Multi-pass membrane protein</topology>
    </subcellularLocation>
</comment>
<feature type="domain" description="PAS" evidence="8">
    <location>
        <begin position="427"/>
        <end position="497"/>
    </location>
</feature>
<dbReference type="NCBIfam" id="TIGR00254">
    <property type="entry name" value="GGDEF"/>
    <property type="match status" value="1"/>
</dbReference>
<evidence type="ECO:0000313" key="12">
    <source>
        <dbReference type="Proteomes" id="UP001430193"/>
    </source>
</evidence>
<keyword evidence="4 7" id="KW-1133">Transmembrane helix</keyword>
<protein>
    <submittedName>
        <fullName evidence="11">Diguanylate cyclase</fullName>
    </submittedName>
</protein>
<evidence type="ECO:0000259" key="9">
    <source>
        <dbReference type="PROSITE" id="PS50113"/>
    </source>
</evidence>
<evidence type="ECO:0000259" key="8">
    <source>
        <dbReference type="PROSITE" id="PS50112"/>
    </source>
</evidence>
<name>A0ABS2KFC9_9GAMM</name>
<evidence type="ECO:0000256" key="2">
    <source>
        <dbReference type="ARBA" id="ARBA00022475"/>
    </source>
</evidence>
<evidence type="ECO:0000256" key="3">
    <source>
        <dbReference type="ARBA" id="ARBA00022692"/>
    </source>
</evidence>
<dbReference type="Pfam" id="PF08448">
    <property type="entry name" value="PAS_4"/>
    <property type="match status" value="1"/>
</dbReference>
<feature type="domain" description="PAC" evidence="9">
    <location>
        <begin position="497"/>
        <end position="550"/>
    </location>
</feature>
<dbReference type="Gene3D" id="3.30.450.20">
    <property type="entry name" value="PAS domain"/>
    <property type="match status" value="2"/>
</dbReference>
<dbReference type="SUPFAM" id="SSF55785">
    <property type="entry name" value="PYP-like sensor domain (PAS domain)"/>
    <property type="match status" value="2"/>
</dbReference>
<dbReference type="SMART" id="SM00267">
    <property type="entry name" value="GGDEF"/>
    <property type="match status" value="1"/>
</dbReference>
<dbReference type="EMBL" id="JADIKF010000038">
    <property type="protein sequence ID" value="MBM7129664.1"/>
    <property type="molecule type" value="Genomic_DNA"/>
</dbReference>
<dbReference type="Pfam" id="PF05231">
    <property type="entry name" value="MASE1"/>
    <property type="match status" value="1"/>
</dbReference>
<evidence type="ECO:0000259" key="10">
    <source>
        <dbReference type="PROSITE" id="PS50887"/>
    </source>
</evidence>
<feature type="transmembrane region" description="Helical" evidence="7">
    <location>
        <begin position="123"/>
        <end position="144"/>
    </location>
</feature>
<evidence type="ECO:0000256" key="5">
    <source>
        <dbReference type="ARBA" id="ARBA00023136"/>
    </source>
</evidence>
<dbReference type="InterPro" id="IPR052155">
    <property type="entry name" value="Biofilm_reg_signaling"/>
</dbReference>
<dbReference type="CDD" id="cd00130">
    <property type="entry name" value="PAS"/>
    <property type="match status" value="2"/>
</dbReference>
<dbReference type="InterPro" id="IPR013656">
    <property type="entry name" value="PAS_4"/>
</dbReference>
<organism evidence="11 12">
    <name type="scientific">Dyella mobilis</name>
    <dbReference type="NCBI Taxonomy" id="1849582"/>
    <lineage>
        <taxon>Bacteria</taxon>
        <taxon>Pseudomonadati</taxon>
        <taxon>Pseudomonadota</taxon>
        <taxon>Gammaproteobacteria</taxon>
        <taxon>Lysobacterales</taxon>
        <taxon>Rhodanobacteraceae</taxon>
        <taxon>Dyella</taxon>
    </lineage>
</organism>
<dbReference type="SMART" id="SM00091">
    <property type="entry name" value="PAS"/>
    <property type="match status" value="2"/>
</dbReference>
<keyword evidence="2" id="KW-1003">Cell membrane</keyword>
<evidence type="ECO:0000256" key="1">
    <source>
        <dbReference type="ARBA" id="ARBA00004651"/>
    </source>
</evidence>
<dbReference type="Proteomes" id="UP001430193">
    <property type="component" value="Unassembled WGS sequence"/>
</dbReference>
<feature type="domain" description="GGDEF" evidence="10">
    <location>
        <begin position="582"/>
        <end position="714"/>
    </location>
</feature>
<keyword evidence="3 7" id="KW-0812">Transmembrane</keyword>
<dbReference type="InterPro" id="IPR001610">
    <property type="entry name" value="PAC"/>
</dbReference>
<dbReference type="PANTHER" id="PTHR44757:SF2">
    <property type="entry name" value="BIOFILM ARCHITECTURE MAINTENANCE PROTEIN MBAA"/>
    <property type="match status" value="1"/>
</dbReference>
<dbReference type="InterPro" id="IPR007895">
    <property type="entry name" value="MASE1"/>
</dbReference>
<dbReference type="InterPro" id="IPR013655">
    <property type="entry name" value="PAS_fold_3"/>
</dbReference>
<dbReference type="SUPFAM" id="SSF55073">
    <property type="entry name" value="Nucleotide cyclase"/>
    <property type="match status" value="1"/>
</dbReference>
<dbReference type="PROSITE" id="PS50887">
    <property type="entry name" value="GGDEF"/>
    <property type="match status" value="1"/>
</dbReference>
<evidence type="ECO:0000256" key="4">
    <source>
        <dbReference type="ARBA" id="ARBA00022989"/>
    </source>
</evidence>
<proteinExistence type="predicted"/>
<dbReference type="CDD" id="cd01949">
    <property type="entry name" value="GGDEF"/>
    <property type="match status" value="1"/>
</dbReference>
<feature type="transmembrane region" description="Helical" evidence="7">
    <location>
        <begin position="195"/>
        <end position="218"/>
    </location>
</feature>
<dbReference type="RefSeq" id="WP_204631278.1">
    <property type="nucleotide sequence ID" value="NZ_BSOC01000003.1"/>
</dbReference>
<dbReference type="NCBIfam" id="TIGR00229">
    <property type="entry name" value="sensory_box"/>
    <property type="match status" value="2"/>
</dbReference>
<feature type="transmembrane region" description="Helical" evidence="7">
    <location>
        <begin position="81"/>
        <end position="102"/>
    </location>
</feature>
<dbReference type="InterPro" id="IPR000014">
    <property type="entry name" value="PAS"/>
</dbReference>
<keyword evidence="12" id="KW-1185">Reference proteome</keyword>
<reference evidence="11" key="1">
    <citation type="submission" date="2020-10" db="EMBL/GenBank/DDBJ databases">
        <title>Phylogeny of dyella-like bacteria.</title>
        <authorList>
            <person name="Fu J."/>
        </authorList>
    </citation>
    <scope>NUCLEOTIDE SEQUENCE</scope>
    <source>
        <strain evidence="11">DHON07</strain>
    </source>
</reference>
<feature type="domain" description="PAS" evidence="8">
    <location>
        <begin position="301"/>
        <end position="370"/>
    </location>
</feature>
<dbReference type="InterPro" id="IPR029787">
    <property type="entry name" value="Nucleotide_cyclase"/>
</dbReference>
<keyword evidence="6" id="KW-0175">Coiled coil</keyword>
<feature type="transmembrane region" description="Helical" evidence="7">
    <location>
        <begin position="230"/>
        <end position="253"/>
    </location>
</feature>
<evidence type="ECO:0000313" key="11">
    <source>
        <dbReference type="EMBL" id="MBM7129664.1"/>
    </source>
</evidence>